<reference evidence="1" key="2">
    <citation type="submission" date="2014-09" db="EMBL/GenBank/DDBJ databases">
        <title>Criblamydia sequanensis harbors a mega-plasmid encoding arsenite resistance.</title>
        <authorList>
            <person name="Bertelli C."/>
            <person name="Goesmann A."/>
            <person name="Greub G."/>
        </authorList>
    </citation>
    <scope>NUCLEOTIDE SEQUENCE [LARGE SCALE GENOMIC DNA]</scope>
    <source>
        <strain evidence="1">CRIB-18</strain>
    </source>
</reference>
<proteinExistence type="predicted"/>
<accession>A0A090CYP1</accession>
<evidence type="ECO:0000313" key="1">
    <source>
        <dbReference type="EMBL" id="CDR33646.1"/>
    </source>
</evidence>
<name>A0A090CYP1_9BACT</name>
<dbReference type="EMBL" id="CCEJ010000003">
    <property type="protein sequence ID" value="CDR33646.1"/>
    <property type="molecule type" value="Genomic_DNA"/>
</dbReference>
<sequence length="69" mass="7825">MGLGISPASELIYTLSDNFPRMVTEENLAMLELLLANGADPNLRDVEGKTPLQLPQKWVIELIQNLFWR</sequence>
<dbReference type="AlphaFoldDB" id="A0A090CYP1"/>
<comment type="caution">
    <text evidence="1">The sequence shown here is derived from an EMBL/GenBank/DDBJ whole genome shotgun (WGS) entry which is preliminary data.</text>
</comment>
<reference evidence="1" key="1">
    <citation type="submission" date="2013-12" db="EMBL/GenBank/DDBJ databases">
        <authorList>
            <person name="Linke B."/>
        </authorList>
    </citation>
    <scope>NUCLEOTIDE SEQUENCE [LARGE SCALE GENOMIC DNA]</scope>
    <source>
        <strain evidence="1">CRIB-18</strain>
    </source>
</reference>
<dbReference type="Proteomes" id="UP000031552">
    <property type="component" value="Unassembled WGS sequence"/>
</dbReference>
<organism evidence="1 2">
    <name type="scientific">Candidatus Criblamydia sequanensis CRIB-18</name>
    <dbReference type="NCBI Taxonomy" id="1437425"/>
    <lineage>
        <taxon>Bacteria</taxon>
        <taxon>Pseudomonadati</taxon>
        <taxon>Chlamydiota</taxon>
        <taxon>Chlamydiia</taxon>
        <taxon>Parachlamydiales</taxon>
        <taxon>Candidatus Criblamydiaceae</taxon>
        <taxon>Candidatus Criblamydia</taxon>
    </lineage>
</organism>
<dbReference type="SUPFAM" id="SSF48403">
    <property type="entry name" value="Ankyrin repeat"/>
    <property type="match status" value="1"/>
</dbReference>
<keyword evidence="2" id="KW-1185">Reference proteome</keyword>
<dbReference type="Gene3D" id="1.25.40.20">
    <property type="entry name" value="Ankyrin repeat-containing domain"/>
    <property type="match status" value="1"/>
</dbReference>
<protein>
    <submittedName>
        <fullName evidence="1">Uncharacterized protein</fullName>
    </submittedName>
</protein>
<gene>
    <name evidence="1" type="ORF">CSEC_0817</name>
</gene>
<dbReference type="InterPro" id="IPR036770">
    <property type="entry name" value="Ankyrin_rpt-contain_sf"/>
</dbReference>
<dbReference type="RefSeq" id="WP_041017095.1">
    <property type="nucleotide sequence ID" value="NZ_CCEJ010000003.1"/>
</dbReference>
<evidence type="ECO:0000313" key="2">
    <source>
        <dbReference type="Proteomes" id="UP000031552"/>
    </source>
</evidence>